<comment type="caution">
    <text evidence="26">The sequence shown here is derived from an EMBL/GenBank/DDBJ whole genome shotgun (WGS) entry which is preliminary data.</text>
</comment>
<dbReference type="GO" id="GO:0003678">
    <property type="term" value="F:DNA helicase activity"/>
    <property type="evidence" value="ECO:0007669"/>
    <property type="project" value="UniProtKB-EC"/>
</dbReference>
<evidence type="ECO:0000256" key="22">
    <source>
        <dbReference type="SAM" id="MobiDB-lite"/>
    </source>
</evidence>
<dbReference type="SMART" id="SM00490">
    <property type="entry name" value="HELICc"/>
    <property type="match status" value="1"/>
</dbReference>
<evidence type="ECO:0000256" key="18">
    <source>
        <dbReference type="ARBA" id="ARBA00030614"/>
    </source>
</evidence>
<dbReference type="VEuPathDB" id="TriTrypDB:TcYC6_0019550"/>
<dbReference type="GO" id="GO:0046872">
    <property type="term" value="F:metal ion binding"/>
    <property type="evidence" value="ECO:0007669"/>
    <property type="project" value="UniProtKB-KW"/>
</dbReference>
<dbReference type="VEuPathDB" id="TriTrypDB:C3747_131g53"/>
<dbReference type="Pfam" id="PF00176">
    <property type="entry name" value="SNF2-rel_dom"/>
    <property type="match status" value="1"/>
</dbReference>
<proteinExistence type="inferred from homology"/>
<keyword evidence="12" id="KW-0067">ATP-binding</keyword>
<evidence type="ECO:0000313" key="26">
    <source>
        <dbReference type="EMBL" id="PWV05441.1"/>
    </source>
</evidence>
<dbReference type="InterPro" id="IPR050496">
    <property type="entry name" value="SNF2_RAD54_helicase_repair"/>
</dbReference>
<accession>A0A2V2WA88</accession>
<dbReference type="VEuPathDB" id="TriTrypDB:TcCLB.508859.74"/>
<dbReference type="GO" id="GO:0005524">
    <property type="term" value="F:ATP binding"/>
    <property type="evidence" value="ECO:0007669"/>
    <property type="project" value="UniProtKB-KW"/>
</dbReference>
<dbReference type="InterPro" id="IPR014001">
    <property type="entry name" value="Helicase_ATP-bd"/>
</dbReference>
<keyword evidence="9" id="KW-0547">Nucleotide-binding</keyword>
<name>A0A2V2WA88_TRYCR</name>
<evidence type="ECO:0000259" key="23">
    <source>
        <dbReference type="PROSITE" id="PS51192"/>
    </source>
</evidence>
<dbReference type="VEuPathDB" id="TriTrypDB:TcCL_NonESM04454"/>
<dbReference type="InterPro" id="IPR001650">
    <property type="entry name" value="Helicase_C-like"/>
</dbReference>
<keyword evidence="14" id="KW-0560">Oxidoreductase</keyword>
<keyword evidence="15" id="KW-0408">Iron</keyword>
<dbReference type="EC" id="1.14.11.6" evidence="5"/>
<dbReference type="GO" id="GO:0000724">
    <property type="term" value="P:double-strand break repair via homologous recombination"/>
    <property type="evidence" value="ECO:0007669"/>
    <property type="project" value="TreeGrafter"/>
</dbReference>
<dbReference type="EMBL" id="PRFC01000131">
    <property type="protein sequence ID" value="PWV05441.1"/>
    <property type="molecule type" value="Genomic_DNA"/>
</dbReference>
<evidence type="ECO:0000256" key="5">
    <source>
        <dbReference type="ARBA" id="ARBA00012263"/>
    </source>
</evidence>
<evidence type="ECO:0000259" key="24">
    <source>
        <dbReference type="PROSITE" id="PS51194"/>
    </source>
</evidence>
<comment type="catalytic activity">
    <reaction evidence="20">
        <text>ATP + H2O = ADP + phosphate + H(+)</text>
        <dbReference type="Rhea" id="RHEA:13065"/>
        <dbReference type="ChEBI" id="CHEBI:15377"/>
        <dbReference type="ChEBI" id="CHEBI:15378"/>
        <dbReference type="ChEBI" id="CHEBI:30616"/>
        <dbReference type="ChEBI" id="CHEBI:43474"/>
        <dbReference type="ChEBI" id="CHEBI:456216"/>
        <dbReference type="EC" id="3.6.4.12"/>
    </reaction>
</comment>
<dbReference type="PANTHER" id="PTHR45629">
    <property type="entry name" value="SNF2/RAD54 FAMILY MEMBER"/>
    <property type="match status" value="1"/>
</dbReference>
<dbReference type="VEuPathDB" id="TriTrypDB:TcCLB.507265.15"/>
<dbReference type="InterPro" id="IPR027417">
    <property type="entry name" value="P-loop_NTPase"/>
</dbReference>
<dbReference type="Gene3D" id="3.60.130.30">
    <property type="match status" value="1"/>
</dbReference>
<dbReference type="GO" id="GO:0015616">
    <property type="term" value="F:DNA translocase activity"/>
    <property type="evidence" value="ECO:0007669"/>
    <property type="project" value="TreeGrafter"/>
</dbReference>
<evidence type="ECO:0000256" key="19">
    <source>
        <dbReference type="ARBA" id="ARBA00034466"/>
    </source>
</evidence>
<comment type="catalytic activity">
    <reaction evidence="21">
        <text>thymine + 2-oxoglutarate + O2 = 5-hydroxymethyluracil + succinate + CO2</text>
        <dbReference type="Rhea" id="RHEA:10316"/>
        <dbReference type="ChEBI" id="CHEBI:15379"/>
        <dbReference type="ChEBI" id="CHEBI:16526"/>
        <dbReference type="ChEBI" id="CHEBI:16810"/>
        <dbReference type="ChEBI" id="CHEBI:16964"/>
        <dbReference type="ChEBI" id="CHEBI:17821"/>
        <dbReference type="ChEBI" id="CHEBI:30031"/>
        <dbReference type="EC" id="1.14.11.6"/>
    </reaction>
</comment>
<keyword evidence="8" id="KW-0479">Metal-binding</keyword>
<dbReference type="VEuPathDB" id="TriTrypDB:TCDM_05882"/>
<evidence type="ECO:0000256" key="6">
    <source>
        <dbReference type="ARBA" id="ARBA00012551"/>
    </source>
</evidence>
<keyword evidence="16" id="KW-0238">DNA-binding</keyword>
<keyword evidence="10" id="KW-0378">Hydrolase</keyword>
<evidence type="ECO:0000256" key="9">
    <source>
        <dbReference type="ARBA" id="ARBA00022741"/>
    </source>
</evidence>
<evidence type="ECO:0000256" key="11">
    <source>
        <dbReference type="ARBA" id="ARBA00022806"/>
    </source>
</evidence>
<gene>
    <name evidence="26" type="ORF">C3747_131g53</name>
    <name evidence="25" type="ORF">ECC02_006538</name>
</gene>
<dbReference type="Proteomes" id="UP000246078">
    <property type="component" value="Unassembled WGS sequence"/>
</dbReference>
<evidence type="ECO:0000313" key="25">
    <source>
        <dbReference type="EMBL" id="KAF5220470.1"/>
    </source>
</evidence>
<dbReference type="Pfam" id="PF00271">
    <property type="entry name" value="Helicase_C"/>
    <property type="match status" value="1"/>
</dbReference>
<dbReference type="GO" id="GO:0016787">
    <property type="term" value="F:hydrolase activity"/>
    <property type="evidence" value="ECO:0007669"/>
    <property type="project" value="UniProtKB-KW"/>
</dbReference>
<dbReference type="SMART" id="SM00487">
    <property type="entry name" value="DEXDc"/>
    <property type="match status" value="1"/>
</dbReference>
<dbReference type="GO" id="GO:0007131">
    <property type="term" value="P:reciprocal meiotic recombination"/>
    <property type="evidence" value="ECO:0007669"/>
    <property type="project" value="TreeGrafter"/>
</dbReference>
<dbReference type="VEuPathDB" id="TriTrypDB:TcCLB.506605.229"/>
<feature type="domain" description="Helicase ATP-binding" evidence="23">
    <location>
        <begin position="534"/>
        <end position="709"/>
    </location>
</feature>
<dbReference type="GO" id="GO:0005634">
    <property type="term" value="C:nucleus"/>
    <property type="evidence" value="ECO:0007669"/>
    <property type="project" value="UniProtKB-SubCell"/>
</dbReference>
<protein>
    <recommendedName>
        <fullName evidence="7">Bifunctional helicase and thymine dioxygenase JBP2</fullName>
        <ecNumber evidence="5">1.14.11.6</ecNumber>
        <ecNumber evidence="6">3.6.4.12</ecNumber>
    </recommendedName>
    <alternativeName>
        <fullName evidence="18">J-binding protein 2</fullName>
    </alternativeName>
</protein>
<comment type="subcellular location">
    <subcellularLocation>
        <location evidence="2">Nucleus</location>
    </subcellularLocation>
</comment>
<dbReference type="CDD" id="cd17919">
    <property type="entry name" value="DEXHc_Snf"/>
    <property type="match status" value="1"/>
</dbReference>
<dbReference type="CDD" id="cd18793">
    <property type="entry name" value="SF2_C_SNF"/>
    <property type="match status" value="1"/>
</dbReference>
<dbReference type="PANTHER" id="PTHR45629:SF7">
    <property type="entry name" value="DNA EXCISION REPAIR PROTEIN ERCC-6-RELATED"/>
    <property type="match status" value="1"/>
</dbReference>
<comment type="similarity">
    <text evidence="4">In the C-terminal section; belongs to the SNF2/RAD54 helicase family.</text>
</comment>
<dbReference type="VEuPathDB" id="TriTrypDB:ECC02_006538"/>
<comment type="similarity">
    <text evidence="3">In the N-terminal section; belongs to the TET family. JBP2 subfamily.</text>
</comment>
<reference evidence="26 27" key="1">
    <citation type="journal article" date="2018" name="Microb. Genom.">
        <title>Expanding an expanded genome: long-read sequencing of Trypanosoma cruzi.</title>
        <authorList>
            <person name="Berna L."/>
            <person name="Rodriguez M."/>
            <person name="Chiribao M.L."/>
            <person name="Parodi-Talice A."/>
            <person name="Pita S."/>
            <person name="Rijo G."/>
            <person name="Alvarez-Valin F."/>
            <person name="Robello C."/>
        </authorList>
    </citation>
    <scope>NUCLEOTIDE SEQUENCE [LARGE SCALE GENOMIC DNA]</scope>
    <source>
        <strain evidence="26 27">TCC</strain>
    </source>
</reference>
<dbReference type="InterPro" id="IPR038718">
    <property type="entry name" value="SNF2-like_sf"/>
</dbReference>
<dbReference type="VEuPathDB" id="TriTrypDB:Tc_MARK_7885"/>
<comment type="cofactor">
    <cofactor evidence="1">
        <name>Fe(2+)</name>
        <dbReference type="ChEBI" id="CHEBI:29033"/>
    </cofactor>
</comment>
<evidence type="ECO:0000256" key="15">
    <source>
        <dbReference type="ARBA" id="ARBA00023004"/>
    </source>
</evidence>
<dbReference type="GO" id="GO:0070580">
    <property type="term" value="P:base J metabolic process"/>
    <property type="evidence" value="ECO:0007669"/>
    <property type="project" value="UniProtKB-ARBA"/>
</dbReference>
<dbReference type="PROSITE" id="PS51192">
    <property type="entry name" value="HELICASE_ATP_BIND_1"/>
    <property type="match status" value="1"/>
</dbReference>
<evidence type="ECO:0000256" key="7">
    <source>
        <dbReference type="ARBA" id="ARBA00019068"/>
    </source>
</evidence>
<evidence type="ECO:0000256" key="12">
    <source>
        <dbReference type="ARBA" id="ARBA00022840"/>
    </source>
</evidence>
<evidence type="ECO:0000256" key="3">
    <source>
        <dbReference type="ARBA" id="ARBA00005360"/>
    </source>
</evidence>
<dbReference type="InterPro" id="IPR024779">
    <property type="entry name" value="2OGFeDO_JBP1/TET_oxygenase_dom"/>
</dbReference>
<evidence type="ECO:0000256" key="21">
    <source>
        <dbReference type="ARBA" id="ARBA00048837"/>
    </source>
</evidence>
<dbReference type="GO" id="GO:0003677">
    <property type="term" value="F:DNA binding"/>
    <property type="evidence" value="ECO:0007669"/>
    <property type="project" value="UniProtKB-KW"/>
</dbReference>
<evidence type="ECO:0000313" key="27">
    <source>
        <dbReference type="Proteomes" id="UP000246078"/>
    </source>
</evidence>
<dbReference type="Gene3D" id="3.40.50.300">
    <property type="entry name" value="P-loop containing nucleotide triphosphate hydrolases"/>
    <property type="match status" value="1"/>
</dbReference>
<reference evidence="25" key="3">
    <citation type="submission" date="2020-04" db="EMBL/GenBank/DDBJ databases">
        <authorList>
            <person name="Diaz Viraque F."/>
        </authorList>
    </citation>
    <scope>NUCLEOTIDE SEQUENCE</scope>
    <source>
        <strain evidence="25">Berenice</strain>
    </source>
</reference>
<evidence type="ECO:0000256" key="14">
    <source>
        <dbReference type="ARBA" id="ARBA00023002"/>
    </source>
</evidence>
<keyword evidence="11" id="KW-0347">Helicase</keyword>
<evidence type="ECO:0000256" key="16">
    <source>
        <dbReference type="ARBA" id="ARBA00023125"/>
    </source>
</evidence>
<evidence type="ECO:0000256" key="13">
    <source>
        <dbReference type="ARBA" id="ARBA00022964"/>
    </source>
</evidence>
<dbReference type="EMBL" id="JABDHM010000051">
    <property type="protein sequence ID" value="KAF5220470.1"/>
    <property type="molecule type" value="Genomic_DNA"/>
</dbReference>
<evidence type="ECO:0000313" key="28">
    <source>
        <dbReference type="Proteomes" id="UP000583944"/>
    </source>
</evidence>
<dbReference type="VEuPathDB" id="TriTrypDB:C4B63_25g279"/>
<dbReference type="VEuPathDB" id="TriTrypDB:BCY84_16767"/>
<reference evidence="25 28" key="2">
    <citation type="journal article" date="2019" name="Genome Biol. Evol.">
        <title>Nanopore Sequencing Significantly Improves Genome Assembly of the Protozoan Parasite Trypanosoma cruzi.</title>
        <authorList>
            <person name="Diaz-Viraque F."/>
            <person name="Pita S."/>
            <person name="Greif G."/>
            <person name="de Souza R.C.M."/>
            <person name="Iraola G."/>
            <person name="Robello C."/>
        </authorList>
    </citation>
    <scope>NUCLEOTIDE SEQUENCE [LARGE SCALE GENOMIC DNA]</scope>
    <source>
        <strain evidence="25 28">Berenice</strain>
    </source>
</reference>
<feature type="region of interest" description="Disordered" evidence="22">
    <location>
        <begin position="187"/>
        <end position="226"/>
    </location>
</feature>
<sequence>MPVPSHVSVATLQSVLQTVCSTGEPAIIAPSSFLGELDTVVDEVKRHGMKLASIPHGGITILPPVPISGTELFDFCAEYCKAQTHEERLAVRHKINNHNFLMQDPLLRMPCRQLYNPADYVLRIVHLCSELVSASEEEYHGAYGVAPLLHINPVQDVCGKLRSMFQSGSLYVKPWILDEEEERREMDESNRGVLFNSDSFGNGRGGSSISSSSERSVDENDVADEDLTGQEVVDNATDTVVEYLSEKDFDVVTESGIFYDDSGERVHAIYLRGGIKKELCQRAAIAIEEAATTKNLRKAVNGGKTNPETGIVGYYDYLNNPTQRKCRETEFTRKNWSSVVDSCEPFLVALNKLYSECAPTHYKLQRIAIPRHYQLFNTVFSTMTVNRNFRTAVHTDRGDFRSGLAALCVIDGVFEGCHLAIKKLGKAFRLETGDVLFFDTSLEHGNTEVHNFDYCWKRVSVVCYLRNGLMSQICEMERRQWLQKQMLKQRLLDRSRQSVINLNATDPNLPPIYLPGRLLEVLSPVQQAALGFVVDRLSKGNGCVIALTMGLGKTLLSLALCYSHMYDQNPRDVLILAPKIVLTHWTGEKQKWEKYGLVFSHFVVSDGTDSVSFEIALKRYKQQLNGELPRTSHVFVINPEYIRTVLKKLTGFRPSLIIVDEGHRVSSKGSKLKDWLEGLRCTARVILSGTPVQNNAEELYRLIGWINSDVHSVLPPRVFTDLAGTINRYINGDDSALAAAVSAQRYIQEWMCSYVFSVMKTDLPPLNDYIIICGFSSIQRKMLEDHFGMEGIDGLTSIKASEHRPYHLSTHPLCFLGFISGVYKSLNGNHKLTPEAEEELESQEYASQLYSLTEDDIGLIDECLSLVSSGFLTEFVGLSGKMTVLISILHSIREKKEKAIIFSQYVGSQDFISRTLTSFDIVSSTIRGRDCHERRRRTIEKFREDENITCLLLSTQIGAYGLDFTAANHVILWDSWWNPQVESQAIARAYRRNQTRAVIVYRLASEFEDTIVLKTQIRKLALFRCIMNEEASRAVPPEELLDCVDTEEDEGRRFLWRSLKKSYLEGGAPAVSKVFRHGDTVRSESWS</sequence>
<dbReference type="Proteomes" id="UP000583944">
    <property type="component" value="Unassembled WGS sequence"/>
</dbReference>
<dbReference type="VEuPathDB" id="TriTrypDB:TCSYLVIO_010365"/>
<keyword evidence="17" id="KW-0539">Nucleus</keyword>
<dbReference type="InterPro" id="IPR049730">
    <property type="entry name" value="SNF2/RAD54-like_C"/>
</dbReference>
<dbReference type="VEuPathDB" id="TriTrypDB:TcG_03947"/>
<comment type="function">
    <text evidence="19">Dioxygenase that catalyzes the first step of DNA base J (beta-d-glucosyl-HOMedU) biosynthesis by converting thymine to 5-hydroxymethyluracil (HOMedU). DNA base J is a hypermodified thymidine residue found in the genome of kinetoplastid parasites, which is localized primarily to repetitive DNA, namely the telomeres, and is implicated in the regulation of antigenic variation. Probably also acts as a DNA helicase. Recognizes and binds specific regions of the genome, hydrolyzes ATP and allows the DNA base J de novo synthesis. Involved in initial synthesis of DNA base J, JBP1 being able to act via the basal level of DNA base J and propagate further synthesis. In contrast to JBP1, it does not specifically bind DNA base J, however it binds chromatin.</text>
</comment>
<evidence type="ECO:0000256" key="1">
    <source>
        <dbReference type="ARBA" id="ARBA00001954"/>
    </source>
</evidence>
<keyword evidence="13" id="KW-0223">Dioxygenase</keyword>
<dbReference type="InterPro" id="IPR000330">
    <property type="entry name" value="SNF2_N"/>
</dbReference>
<dbReference type="PROSITE" id="PS51194">
    <property type="entry name" value="HELICASE_CTER"/>
    <property type="match status" value="1"/>
</dbReference>
<dbReference type="VEuPathDB" id="TriTrypDB:TcBrA4_0134260"/>
<dbReference type="SUPFAM" id="SSF52540">
    <property type="entry name" value="P-loop containing nucleoside triphosphate hydrolases"/>
    <property type="match status" value="2"/>
</dbReference>
<evidence type="ECO:0000256" key="10">
    <source>
        <dbReference type="ARBA" id="ARBA00022801"/>
    </source>
</evidence>
<evidence type="ECO:0000256" key="17">
    <source>
        <dbReference type="ARBA" id="ARBA00023242"/>
    </source>
</evidence>
<feature type="domain" description="Helicase C-terminal" evidence="24">
    <location>
        <begin position="884"/>
        <end position="1042"/>
    </location>
</feature>
<evidence type="ECO:0000256" key="8">
    <source>
        <dbReference type="ARBA" id="ARBA00022723"/>
    </source>
</evidence>
<dbReference type="AlphaFoldDB" id="A0A2V2WA88"/>
<evidence type="ECO:0000256" key="20">
    <source>
        <dbReference type="ARBA" id="ARBA00047995"/>
    </source>
</evidence>
<evidence type="ECO:0000256" key="2">
    <source>
        <dbReference type="ARBA" id="ARBA00004123"/>
    </source>
</evidence>
<organism evidence="26 27">
    <name type="scientific">Trypanosoma cruzi</name>
    <dbReference type="NCBI Taxonomy" id="5693"/>
    <lineage>
        <taxon>Eukaryota</taxon>
        <taxon>Discoba</taxon>
        <taxon>Euglenozoa</taxon>
        <taxon>Kinetoplastea</taxon>
        <taxon>Metakinetoplastina</taxon>
        <taxon>Trypanosomatida</taxon>
        <taxon>Trypanosomatidae</taxon>
        <taxon>Trypanosoma</taxon>
        <taxon>Schizotrypanum</taxon>
    </lineage>
</organism>
<evidence type="ECO:0000256" key="4">
    <source>
        <dbReference type="ARBA" id="ARBA00009722"/>
    </source>
</evidence>
<dbReference type="GO" id="GO:0050341">
    <property type="term" value="F:thymine dioxygenase activity"/>
    <property type="evidence" value="ECO:0007669"/>
    <property type="project" value="UniProtKB-EC"/>
</dbReference>
<dbReference type="FunFam" id="3.40.50.10810:FF:000072">
    <property type="entry name" value="Bifunctional helicase and thymine dioxygenase JBP2"/>
    <property type="match status" value="1"/>
</dbReference>
<dbReference type="Gene3D" id="3.40.50.10810">
    <property type="entry name" value="Tandem AAA-ATPase domain"/>
    <property type="match status" value="1"/>
</dbReference>
<dbReference type="EC" id="3.6.4.12" evidence="6"/>
<dbReference type="Pfam" id="PF12851">
    <property type="entry name" value="Tet_JBP"/>
    <property type="match status" value="1"/>
</dbReference>